<keyword evidence="4" id="KW-0519">Myristate</keyword>
<dbReference type="AlphaFoldDB" id="A0A9X9LY82"/>
<evidence type="ECO:0000256" key="4">
    <source>
        <dbReference type="ARBA" id="ARBA00022707"/>
    </source>
</evidence>
<keyword evidence="10" id="KW-1185">Reference proteome</keyword>
<evidence type="ECO:0000256" key="8">
    <source>
        <dbReference type="SAM" id="MobiDB-lite"/>
    </source>
</evidence>
<dbReference type="PANTHER" id="PTHR17601">
    <property type="entry name" value="RAFTLIN-RELATED"/>
    <property type="match status" value="1"/>
</dbReference>
<comment type="subcellular location">
    <subcellularLocation>
        <location evidence="1">Cell membrane</location>
        <topology evidence="1">Lipid-anchor</topology>
    </subcellularLocation>
</comment>
<keyword evidence="5" id="KW-0472">Membrane</keyword>
<comment type="similarity">
    <text evidence="2">Belongs to the raftlin family.</text>
</comment>
<name>A0A9X9LY82_GULGU</name>
<reference evidence="9 10" key="1">
    <citation type="submission" date="2018-10" db="EMBL/GenBank/DDBJ databases">
        <authorList>
            <person name="Ekblom R."/>
            <person name="Jareborg N."/>
        </authorList>
    </citation>
    <scope>NUCLEOTIDE SEQUENCE [LARGE SCALE GENOMIC DNA]</scope>
    <source>
        <tissue evidence="9">Muscle</tissue>
    </source>
</reference>
<dbReference type="PANTHER" id="PTHR17601:SF3">
    <property type="entry name" value="RAFTLIN"/>
    <property type="match status" value="1"/>
</dbReference>
<comment type="caution">
    <text evidence="9">The sequence shown here is derived from an EMBL/GenBank/DDBJ whole genome shotgun (WGS) entry which is preliminary data.</text>
</comment>
<dbReference type="GO" id="GO:0005886">
    <property type="term" value="C:plasma membrane"/>
    <property type="evidence" value="ECO:0007669"/>
    <property type="project" value="UniProtKB-SubCell"/>
</dbReference>
<sequence>MQGYDAIVVEQWTVLEGVEVQTDYVPLLNSLAAYGWQLTCVLPTPVVKTTREGNVSTKQIVFLQRPCLPQKIKKKESKFQWRFSREDMHSRQMRKSKGKLSARDKRQAEENEKNLEDQFSKAGDVGNCVPGPHQDDEASEEIKVPIQEVTEGKQHPDLLCMEGGAVQNGPAGPCRAPMGGCTGHSHSGEGASEGDAGEVAAEPSSGDDN</sequence>
<accession>A0A9X9LY82</accession>
<evidence type="ECO:0000256" key="7">
    <source>
        <dbReference type="ARBA" id="ARBA00023288"/>
    </source>
</evidence>
<evidence type="ECO:0008006" key="11">
    <source>
        <dbReference type="Google" id="ProtNLM"/>
    </source>
</evidence>
<gene>
    <name evidence="9" type="ORF">BN2614_LOCUS5</name>
</gene>
<proteinExistence type="inferred from homology"/>
<feature type="region of interest" description="Disordered" evidence="8">
    <location>
        <begin position="86"/>
        <end position="139"/>
    </location>
</feature>
<dbReference type="Pfam" id="PF15250">
    <property type="entry name" value="Raftlin"/>
    <property type="match status" value="1"/>
</dbReference>
<feature type="compositionally biased region" description="Basic and acidic residues" evidence="8">
    <location>
        <begin position="101"/>
        <end position="119"/>
    </location>
</feature>
<evidence type="ECO:0000313" key="10">
    <source>
        <dbReference type="Proteomes" id="UP000269945"/>
    </source>
</evidence>
<feature type="compositionally biased region" description="Low complexity" evidence="8">
    <location>
        <begin position="188"/>
        <end position="202"/>
    </location>
</feature>
<keyword evidence="7" id="KW-0449">Lipoprotein</keyword>
<evidence type="ECO:0000256" key="3">
    <source>
        <dbReference type="ARBA" id="ARBA00022475"/>
    </source>
</evidence>
<evidence type="ECO:0000256" key="5">
    <source>
        <dbReference type="ARBA" id="ARBA00023136"/>
    </source>
</evidence>
<feature type="compositionally biased region" description="Basic residues" evidence="8">
    <location>
        <begin position="91"/>
        <end position="100"/>
    </location>
</feature>
<evidence type="ECO:0000256" key="6">
    <source>
        <dbReference type="ARBA" id="ARBA00023139"/>
    </source>
</evidence>
<evidence type="ECO:0000313" key="9">
    <source>
        <dbReference type="EMBL" id="VCW99397.1"/>
    </source>
</evidence>
<dbReference type="Proteomes" id="UP000269945">
    <property type="component" value="Unassembled WGS sequence"/>
</dbReference>
<keyword evidence="3" id="KW-1003">Cell membrane</keyword>
<organism evidence="9 10">
    <name type="scientific">Gulo gulo</name>
    <name type="common">Wolverine</name>
    <name type="synonym">Gluton</name>
    <dbReference type="NCBI Taxonomy" id="48420"/>
    <lineage>
        <taxon>Eukaryota</taxon>
        <taxon>Metazoa</taxon>
        <taxon>Chordata</taxon>
        <taxon>Craniata</taxon>
        <taxon>Vertebrata</taxon>
        <taxon>Euteleostomi</taxon>
        <taxon>Mammalia</taxon>
        <taxon>Eutheria</taxon>
        <taxon>Laurasiatheria</taxon>
        <taxon>Carnivora</taxon>
        <taxon>Caniformia</taxon>
        <taxon>Musteloidea</taxon>
        <taxon>Mustelidae</taxon>
        <taxon>Guloninae</taxon>
        <taxon>Gulo</taxon>
    </lineage>
</organism>
<feature type="region of interest" description="Disordered" evidence="8">
    <location>
        <begin position="160"/>
        <end position="209"/>
    </location>
</feature>
<evidence type="ECO:0000256" key="2">
    <source>
        <dbReference type="ARBA" id="ARBA00006390"/>
    </source>
</evidence>
<dbReference type="InterPro" id="IPR028169">
    <property type="entry name" value="Raftlin"/>
</dbReference>
<evidence type="ECO:0000256" key="1">
    <source>
        <dbReference type="ARBA" id="ARBA00004193"/>
    </source>
</evidence>
<keyword evidence="6" id="KW-0564">Palmitate</keyword>
<dbReference type="EMBL" id="CYRY02028580">
    <property type="protein sequence ID" value="VCW99397.1"/>
    <property type="molecule type" value="Genomic_DNA"/>
</dbReference>
<protein>
    <recommendedName>
        <fullName evidence="11">Raftlin</fullName>
    </recommendedName>
</protein>